<comment type="caution">
    <text evidence="2">The sequence shown here is derived from an EMBL/GenBank/DDBJ whole genome shotgun (WGS) entry which is preliminary data.</text>
</comment>
<accession>A0AAV1PVH8</accession>
<protein>
    <submittedName>
        <fullName evidence="2">MyoD family inhibitor</fullName>
    </submittedName>
</protein>
<evidence type="ECO:0000313" key="3">
    <source>
        <dbReference type="Proteomes" id="UP001314229"/>
    </source>
</evidence>
<feature type="region of interest" description="Disordered" evidence="1">
    <location>
        <begin position="15"/>
        <end position="40"/>
    </location>
</feature>
<name>A0AAV1PVH8_SCOSC</name>
<dbReference type="EMBL" id="CAWUFR010000324">
    <property type="protein sequence ID" value="CAK6975921.1"/>
    <property type="molecule type" value="Genomic_DNA"/>
</dbReference>
<evidence type="ECO:0000256" key="1">
    <source>
        <dbReference type="SAM" id="MobiDB-lite"/>
    </source>
</evidence>
<dbReference type="AlphaFoldDB" id="A0AAV1PVH8"/>
<keyword evidence="3" id="KW-1185">Reference proteome</keyword>
<reference evidence="2 3" key="1">
    <citation type="submission" date="2024-01" db="EMBL/GenBank/DDBJ databases">
        <authorList>
            <person name="Alioto T."/>
            <person name="Alioto T."/>
            <person name="Gomez Garrido J."/>
        </authorList>
    </citation>
    <scope>NUCLEOTIDE SEQUENCE [LARGE SCALE GENOMIC DNA]</scope>
</reference>
<organism evidence="2 3">
    <name type="scientific">Scomber scombrus</name>
    <name type="common">Atlantic mackerel</name>
    <name type="synonym">Scomber vernalis</name>
    <dbReference type="NCBI Taxonomy" id="13677"/>
    <lineage>
        <taxon>Eukaryota</taxon>
        <taxon>Metazoa</taxon>
        <taxon>Chordata</taxon>
        <taxon>Craniata</taxon>
        <taxon>Vertebrata</taxon>
        <taxon>Euteleostomi</taxon>
        <taxon>Actinopterygii</taxon>
        <taxon>Neopterygii</taxon>
        <taxon>Teleostei</taxon>
        <taxon>Neoteleostei</taxon>
        <taxon>Acanthomorphata</taxon>
        <taxon>Pelagiaria</taxon>
        <taxon>Scombriformes</taxon>
        <taxon>Scombridae</taxon>
        <taxon>Scomber</taxon>
    </lineage>
</organism>
<gene>
    <name evidence="2" type="ORF">FSCOSCO3_A015952</name>
</gene>
<proteinExistence type="predicted"/>
<sequence length="96" mass="11196">MEIELQKYFNLSRQKRKKKKRSLPLRMDETSQCRDSEDDVNTSLKQSECIMSQPTADRILPHQEKKDSSTKMEDCGTLCCCCFEFLDVCLDCCNDT</sequence>
<feature type="compositionally biased region" description="Basic and acidic residues" evidence="1">
    <location>
        <begin position="26"/>
        <end position="35"/>
    </location>
</feature>
<dbReference type="Proteomes" id="UP001314229">
    <property type="component" value="Unassembled WGS sequence"/>
</dbReference>
<evidence type="ECO:0000313" key="2">
    <source>
        <dbReference type="EMBL" id="CAK6975921.1"/>
    </source>
</evidence>